<protein>
    <submittedName>
        <fullName evidence="8">Branched-chain amino acid ABC transporter permease</fullName>
    </submittedName>
</protein>
<accession>A0A5M3XK92</accession>
<dbReference type="Pfam" id="PF02653">
    <property type="entry name" value="BPD_transp_2"/>
    <property type="match status" value="1"/>
</dbReference>
<comment type="subcellular location">
    <subcellularLocation>
        <location evidence="1">Cell membrane</location>
        <topology evidence="1">Multi-pass membrane protein</topology>
    </subcellularLocation>
</comment>
<feature type="transmembrane region" description="Helical" evidence="7">
    <location>
        <begin position="218"/>
        <end position="243"/>
    </location>
</feature>
<evidence type="ECO:0000256" key="4">
    <source>
        <dbReference type="ARBA" id="ARBA00022989"/>
    </source>
</evidence>
<dbReference type="OrthoDB" id="9814461at2"/>
<name>A0A5M3XK92_9ACTN</name>
<evidence type="ECO:0000256" key="2">
    <source>
        <dbReference type="ARBA" id="ARBA00022475"/>
    </source>
</evidence>
<keyword evidence="2" id="KW-1003">Cell membrane</keyword>
<feature type="transmembrane region" description="Helical" evidence="7">
    <location>
        <begin position="6"/>
        <end position="25"/>
    </location>
</feature>
<feature type="transmembrane region" description="Helical" evidence="7">
    <location>
        <begin position="255"/>
        <end position="284"/>
    </location>
</feature>
<evidence type="ECO:0000256" key="3">
    <source>
        <dbReference type="ARBA" id="ARBA00022692"/>
    </source>
</evidence>
<gene>
    <name evidence="8" type="ORF">Aple_024490</name>
</gene>
<keyword evidence="5 7" id="KW-0472">Membrane</keyword>
<feature type="transmembrane region" description="Helical" evidence="7">
    <location>
        <begin position="173"/>
        <end position="192"/>
    </location>
</feature>
<dbReference type="EMBL" id="BLAF01000012">
    <property type="protein sequence ID" value="GES19553.1"/>
    <property type="molecule type" value="Genomic_DNA"/>
</dbReference>
<feature type="transmembrane region" description="Helical" evidence="7">
    <location>
        <begin position="313"/>
        <end position="334"/>
    </location>
</feature>
<dbReference type="Proteomes" id="UP000377595">
    <property type="component" value="Unassembled WGS sequence"/>
</dbReference>
<dbReference type="CDD" id="cd06581">
    <property type="entry name" value="TM_PBP1_LivM_like"/>
    <property type="match status" value="1"/>
</dbReference>
<keyword evidence="4 7" id="KW-1133">Transmembrane helix</keyword>
<sequence>MTKSGALRYGGAGLLVVVLAVLPFLHRSVGGLLPGPINSPGSLQVLALMLVAAAAAITLDLMFGYTGLMSFGHSLYVGFGCYATVILSNNPRLGFALGVPLAMVLSVVVAVVGNAAALRLTGIGFSMATLAMAQGFAIAVERGFLGSGGEVGVTFARGVLPDPLRGVLNTRNVYWLALALVVVVYVICAVLVRTHIGHVWQGIRENPLRTKVIGYNVYAYQLAAATISCTLAAMCGVVFAIVMGGANPGIAGLHYSLAVVLMVVLGGRGVLWGAALGAVLYQFLTLRLPTLSGSQIVTGLPEFLQIPLSQPNFLLGVAFILIILFMPGGLASLFTRRRRVTSRRGGESDGDVPAAAREPNLVSGEVGR</sequence>
<keyword evidence="3 7" id="KW-0812">Transmembrane</keyword>
<dbReference type="GO" id="GO:0005886">
    <property type="term" value="C:plasma membrane"/>
    <property type="evidence" value="ECO:0007669"/>
    <property type="project" value="UniProtKB-SubCell"/>
</dbReference>
<keyword evidence="9" id="KW-1185">Reference proteome</keyword>
<reference evidence="8 9" key="1">
    <citation type="submission" date="2019-10" db="EMBL/GenBank/DDBJ databases">
        <title>Whole genome shotgun sequence of Acrocarpospora pleiomorpha NBRC 16267.</title>
        <authorList>
            <person name="Ichikawa N."/>
            <person name="Kimura A."/>
            <person name="Kitahashi Y."/>
            <person name="Komaki H."/>
            <person name="Oguchi A."/>
        </authorList>
    </citation>
    <scope>NUCLEOTIDE SEQUENCE [LARGE SCALE GENOMIC DNA]</scope>
    <source>
        <strain evidence="8 9">NBRC 16267</strain>
    </source>
</reference>
<dbReference type="AlphaFoldDB" id="A0A5M3XK92"/>
<evidence type="ECO:0000256" key="7">
    <source>
        <dbReference type="SAM" id="Phobius"/>
    </source>
</evidence>
<dbReference type="PANTHER" id="PTHR30482">
    <property type="entry name" value="HIGH-AFFINITY BRANCHED-CHAIN AMINO ACID TRANSPORT SYSTEM PERMEASE"/>
    <property type="match status" value="1"/>
</dbReference>
<organism evidence="8 9">
    <name type="scientific">Acrocarpospora pleiomorpha</name>
    <dbReference type="NCBI Taxonomy" id="90975"/>
    <lineage>
        <taxon>Bacteria</taxon>
        <taxon>Bacillati</taxon>
        <taxon>Actinomycetota</taxon>
        <taxon>Actinomycetes</taxon>
        <taxon>Streptosporangiales</taxon>
        <taxon>Streptosporangiaceae</taxon>
        <taxon>Acrocarpospora</taxon>
    </lineage>
</organism>
<feature type="transmembrane region" description="Helical" evidence="7">
    <location>
        <begin position="45"/>
        <end position="65"/>
    </location>
</feature>
<evidence type="ECO:0000256" key="1">
    <source>
        <dbReference type="ARBA" id="ARBA00004651"/>
    </source>
</evidence>
<feature type="region of interest" description="Disordered" evidence="6">
    <location>
        <begin position="343"/>
        <end position="368"/>
    </location>
</feature>
<evidence type="ECO:0000313" key="9">
    <source>
        <dbReference type="Proteomes" id="UP000377595"/>
    </source>
</evidence>
<evidence type="ECO:0000256" key="6">
    <source>
        <dbReference type="SAM" id="MobiDB-lite"/>
    </source>
</evidence>
<evidence type="ECO:0000313" key="8">
    <source>
        <dbReference type="EMBL" id="GES19553.1"/>
    </source>
</evidence>
<dbReference type="InterPro" id="IPR043428">
    <property type="entry name" value="LivM-like"/>
</dbReference>
<comment type="caution">
    <text evidence="8">The sequence shown here is derived from an EMBL/GenBank/DDBJ whole genome shotgun (WGS) entry which is preliminary data.</text>
</comment>
<dbReference type="InterPro" id="IPR001851">
    <property type="entry name" value="ABC_transp_permease"/>
</dbReference>
<evidence type="ECO:0000256" key="5">
    <source>
        <dbReference type="ARBA" id="ARBA00023136"/>
    </source>
</evidence>
<dbReference type="RefSeq" id="WP_155344637.1">
    <property type="nucleotide sequence ID" value="NZ_BAAAHM010000022.1"/>
</dbReference>
<feature type="transmembrane region" description="Helical" evidence="7">
    <location>
        <begin position="95"/>
        <end position="117"/>
    </location>
</feature>
<dbReference type="PANTHER" id="PTHR30482:SF17">
    <property type="entry name" value="ABC TRANSPORTER ATP-BINDING PROTEIN"/>
    <property type="match status" value="1"/>
</dbReference>
<dbReference type="GO" id="GO:0015658">
    <property type="term" value="F:branched-chain amino acid transmembrane transporter activity"/>
    <property type="evidence" value="ECO:0007669"/>
    <property type="project" value="InterPro"/>
</dbReference>
<proteinExistence type="predicted"/>
<feature type="transmembrane region" description="Helical" evidence="7">
    <location>
        <begin position="71"/>
        <end position="88"/>
    </location>
</feature>